<proteinExistence type="predicted"/>
<organism evidence="1">
    <name type="scientific">marine metagenome</name>
    <dbReference type="NCBI Taxonomy" id="408172"/>
    <lineage>
        <taxon>unclassified sequences</taxon>
        <taxon>metagenomes</taxon>
        <taxon>ecological metagenomes</taxon>
    </lineage>
</organism>
<gene>
    <name evidence="1" type="ORF">METZ01_LOCUS121572</name>
</gene>
<sequence>MLGIIKNHQGMLIINFKSGILNG</sequence>
<accession>A0A381XVG1</accession>
<dbReference type="EMBL" id="UINC01016519">
    <property type="protein sequence ID" value="SVA68718.1"/>
    <property type="molecule type" value="Genomic_DNA"/>
</dbReference>
<evidence type="ECO:0000313" key="1">
    <source>
        <dbReference type="EMBL" id="SVA68718.1"/>
    </source>
</evidence>
<name>A0A381XVG1_9ZZZZ</name>
<protein>
    <submittedName>
        <fullName evidence="1">Uncharacterized protein</fullName>
    </submittedName>
</protein>
<reference evidence="1" key="1">
    <citation type="submission" date="2018-05" db="EMBL/GenBank/DDBJ databases">
        <authorList>
            <person name="Lanie J.A."/>
            <person name="Ng W.-L."/>
            <person name="Kazmierczak K.M."/>
            <person name="Andrzejewski T.M."/>
            <person name="Davidsen T.M."/>
            <person name="Wayne K.J."/>
            <person name="Tettelin H."/>
            <person name="Glass J.I."/>
            <person name="Rusch D."/>
            <person name="Podicherti R."/>
            <person name="Tsui H.-C.T."/>
            <person name="Winkler M.E."/>
        </authorList>
    </citation>
    <scope>NUCLEOTIDE SEQUENCE</scope>
</reference>
<dbReference type="AlphaFoldDB" id="A0A381XVG1"/>